<protein>
    <submittedName>
        <fullName evidence="1">Uncharacterized protein</fullName>
    </submittedName>
</protein>
<evidence type="ECO:0000313" key="1">
    <source>
        <dbReference type="EMBL" id="MDS0261859.1"/>
    </source>
</evidence>
<dbReference type="RefSeq" id="WP_310921708.1">
    <property type="nucleotide sequence ID" value="NZ_JAMQON010000009.1"/>
</dbReference>
<reference evidence="1 2" key="1">
    <citation type="submission" date="2022-06" db="EMBL/GenBank/DDBJ databases">
        <title>Haloarcula sp. a new haloarchaeum isolate from saline soil.</title>
        <authorList>
            <person name="Strakova D."/>
            <person name="Galisteo C."/>
            <person name="Sanchez-Porro C."/>
            <person name="Ventosa A."/>
        </authorList>
    </citation>
    <scope>NUCLEOTIDE SEQUENCE [LARGE SCALE GENOMIC DNA]</scope>
    <source>
        <strain evidence="1 2">S1CR25-12</strain>
    </source>
</reference>
<accession>A0ABU2FHX3</accession>
<sequence>MSYTRLKSGIEKRAQTDLQIATELTDIVEFLITNGHTDSNTTIKTPDIKNQCPEASYHRIERLHNEMGMVQKYKQGPSTYLIHGQKGVVNGQGVSQMVNQELRKVAQHAQQDPAVRAVVANARNVSPGQALQGLTNGNFGNRRERLERIVTAIENSNVTKGPYVKIVFRTPANHYCASPLAVQLYR</sequence>
<keyword evidence="2" id="KW-1185">Reference proteome</keyword>
<name>A0ABU2FHX3_9EURY</name>
<gene>
    <name evidence="1" type="ORF">NDI56_20860</name>
</gene>
<dbReference type="EMBL" id="JAMQON010000009">
    <property type="protein sequence ID" value="MDS0261859.1"/>
    <property type="molecule type" value="Genomic_DNA"/>
</dbReference>
<organism evidence="1 2">
    <name type="scientific">Haloarcula saliterrae</name>
    <dbReference type="NCBI Taxonomy" id="2950534"/>
    <lineage>
        <taxon>Archaea</taxon>
        <taxon>Methanobacteriati</taxon>
        <taxon>Methanobacteriota</taxon>
        <taxon>Stenosarchaea group</taxon>
        <taxon>Halobacteria</taxon>
        <taxon>Halobacteriales</taxon>
        <taxon>Haloarculaceae</taxon>
        <taxon>Haloarcula</taxon>
    </lineage>
</organism>
<comment type="caution">
    <text evidence="1">The sequence shown here is derived from an EMBL/GenBank/DDBJ whole genome shotgun (WGS) entry which is preliminary data.</text>
</comment>
<dbReference type="Proteomes" id="UP001259659">
    <property type="component" value="Unassembled WGS sequence"/>
</dbReference>
<proteinExistence type="predicted"/>
<evidence type="ECO:0000313" key="2">
    <source>
        <dbReference type="Proteomes" id="UP001259659"/>
    </source>
</evidence>